<dbReference type="InterPro" id="IPR018745">
    <property type="entry name" value="MpsC"/>
</dbReference>
<gene>
    <name evidence="2" type="ORF">JOC48_002896</name>
</gene>
<sequence length="230" mass="26932">MNNSQSAEISNYVGKLLRDNFGKGPEGVYVSIGFTFITIYIRNFITPIERVLLEQKNLAYVEETRDLVMTTIIPEIKANIYRITGMEVMEFYYDWAMHNKSATFVCICSDQTQSNQALQSTFHGKEKMVDEIIHISSMAQKAPEEISAYMLNNRTYVFIRNGILVNIEKELIRDGFKENLKLAKRRLEKRYLHNNGHWEEYLNSKIIDIFVDWDFEIDKSIMLFITNPTK</sequence>
<accession>A0ABS2N2M8</accession>
<evidence type="ECO:0000259" key="1">
    <source>
        <dbReference type="Pfam" id="PF10057"/>
    </source>
</evidence>
<protein>
    <submittedName>
        <fullName evidence="2">Uncharacterized protein YbcI</fullName>
    </submittedName>
</protein>
<evidence type="ECO:0000313" key="3">
    <source>
        <dbReference type="Proteomes" id="UP001296943"/>
    </source>
</evidence>
<comment type="caution">
    <text evidence="2">The sequence shown here is derived from an EMBL/GenBank/DDBJ whole genome shotgun (WGS) entry which is preliminary data.</text>
</comment>
<organism evidence="2 3">
    <name type="scientific">Aquibacillus albus</name>
    <dbReference type="NCBI Taxonomy" id="1168171"/>
    <lineage>
        <taxon>Bacteria</taxon>
        <taxon>Bacillati</taxon>
        <taxon>Bacillota</taxon>
        <taxon>Bacilli</taxon>
        <taxon>Bacillales</taxon>
        <taxon>Bacillaceae</taxon>
        <taxon>Aquibacillus</taxon>
    </lineage>
</organism>
<name>A0ABS2N2M8_9BACI</name>
<dbReference type="EMBL" id="JAFBDR010000017">
    <property type="protein sequence ID" value="MBM7572392.1"/>
    <property type="molecule type" value="Genomic_DNA"/>
</dbReference>
<reference evidence="2 3" key="1">
    <citation type="submission" date="2021-01" db="EMBL/GenBank/DDBJ databases">
        <title>Genomic Encyclopedia of Type Strains, Phase IV (KMG-IV): sequencing the most valuable type-strain genomes for metagenomic binning, comparative biology and taxonomic classification.</title>
        <authorList>
            <person name="Goeker M."/>
        </authorList>
    </citation>
    <scope>NUCLEOTIDE SEQUENCE [LARGE SCALE GENOMIC DNA]</scope>
    <source>
        <strain evidence="2 3">DSM 23711</strain>
    </source>
</reference>
<proteinExistence type="predicted"/>
<evidence type="ECO:0000313" key="2">
    <source>
        <dbReference type="EMBL" id="MBM7572392.1"/>
    </source>
</evidence>
<dbReference type="Pfam" id="PF10057">
    <property type="entry name" value="MpsC"/>
    <property type="match status" value="2"/>
</dbReference>
<keyword evidence="3" id="KW-1185">Reference proteome</keyword>
<feature type="domain" description="Na+-translocating membrane potential-generating system MpsC" evidence="1">
    <location>
        <begin position="6"/>
        <end position="107"/>
    </location>
</feature>
<feature type="domain" description="Na+-translocating membrane potential-generating system MpsC" evidence="1">
    <location>
        <begin position="138"/>
        <end position="226"/>
    </location>
</feature>
<dbReference type="Proteomes" id="UP001296943">
    <property type="component" value="Unassembled WGS sequence"/>
</dbReference>